<gene>
    <name evidence="1" type="ORF">B0T24DRAFT_596516</name>
</gene>
<keyword evidence="2" id="KW-1185">Reference proteome</keyword>
<accession>A0AAE0JYB7</accession>
<evidence type="ECO:0000313" key="1">
    <source>
        <dbReference type="EMBL" id="KAK3366606.1"/>
    </source>
</evidence>
<dbReference type="EMBL" id="JAULSN010000007">
    <property type="protein sequence ID" value="KAK3366606.1"/>
    <property type="molecule type" value="Genomic_DNA"/>
</dbReference>
<reference evidence="1" key="2">
    <citation type="submission" date="2023-06" db="EMBL/GenBank/DDBJ databases">
        <authorList>
            <consortium name="Lawrence Berkeley National Laboratory"/>
            <person name="Haridas S."/>
            <person name="Hensen N."/>
            <person name="Bonometti L."/>
            <person name="Westerberg I."/>
            <person name="Brannstrom I.O."/>
            <person name="Guillou S."/>
            <person name="Cros-Aarteil S."/>
            <person name="Calhoun S."/>
            <person name="Kuo A."/>
            <person name="Mondo S."/>
            <person name="Pangilinan J."/>
            <person name="Riley R."/>
            <person name="Labutti K."/>
            <person name="Andreopoulos B."/>
            <person name="Lipzen A."/>
            <person name="Chen C."/>
            <person name="Yanf M."/>
            <person name="Daum C."/>
            <person name="Ng V."/>
            <person name="Clum A."/>
            <person name="Steindorff A."/>
            <person name="Ohm R."/>
            <person name="Martin F."/>
            <person name="Silar P."/>
            <person name="Natvig D."/>
            <person name="Lalanne C."/>
            <person name="Gautier V."/>
            <person name="Ament-Velasquez S.L."/>
            <person name="Kruys A."/>
            <person name="Hutchinson M.I."/>
            <person name="Powell A.J."/>
            <person name="Barry K."/>
            <person name="Miller A.N."/>
            <person name="Grigoriev I.V."/>
            <person name="Debuchy R."/>
            <person name="Gladieux P."/>
            <person name="Thoren M.H."/>
            <person name="Johannesson H."/>
        </authorList>
    </citation>
    <scope>NUCLEOTIDE SEQUENCE</scope>
    <source>
        <strain evidence="1">CBS 958.72</strain>
    </source>
</reference>
<organism evidence="1 2">
    <name type="scientific">Lasiosphaeria ovina</name>
    <dbReference type="NCBI Taxonomy" id="92902"/>
    <lineage>
        <taxon>Eukaryota</taxon>
        <taxon>Fungi</taxon>
        <taxon>Dikarya</taxon>
        <taxon>Ascomycota</taxon>
        <taxon>Pezizomycotina</taxon>
        <taxon>Sordariomycetes</taxon>
        <taxon>Sordariomycetidae</taxon>
        <taxon>Sordariales</taxon>
        <taxon>Lasiosphaeriaceae</taxon>
        <taxon>Lasiosphaeria</taxon>
    </lineage>
</organism>
<protein>
    <submittedName>
        <fullName evidence="1">Uncharacterized protein</fullName>
    </submittedName>
</protein>
<dbReference type="AlphaFoldDB" id="A0AAE0JYB7"/>
<reference evidence="1" key="1">
    <citation type="journal article" date="2023" name="Mol. Phylogenet. Evol.">
        <title>Genome-scale phylogeny and comparative genomics of the fungal order Sordariales.</title>
        <authorList>
            <person name="Hensen N."/>
            <person name="Bonometti L."/>
            <person name="Westerberg I."/>
            <person name="Brannstrom I.O."/>
            <person name="Guillou S."/>
            <person name="Cros-Aarteil S."/>
            <person name="Calhoun S."/>
            <person name="Haridas S."/>
            <person name="Kuo A."/>
            <person name="Mondo S."/>
            <person name="Pangilinan J."/>
            <person name="Riley R."/>
            <person name="LaButti K."/>
            <person name="Andreopoulos B."/>
            <person name="Lipzen A."/>
            <person name="Chen C."/>
            <person name="Yan M."/>
            <person name="Daum C."/>
            <person name="Ng V."/>
            <person name="Clum A."/>
            <person name="Steindorff A."/>
            <person name="Ohm R.A."/>
            <person name="Martin F."/>
            <person name="Silar P."/>
            <person name="Natvig D.O."/>
            <person name="Lalanne C."/>
            <person name="Gautier V."/>
            <person name="Ament-Velasquez S.L."/>
            <person name="Kruys A."/>
            <person name="Hutchinson M.I."/>
            <person name="Powell A.J."/>
            <person name="Barry K."/>
            <person name="Miller A.N."/>
            <person name="Grigoriev I.V."/>
            <person name="Debuchy R."/>
            <person name="Gladieux P."/>
            <person name="Hiltunen Thoren M."/>
            <person name="Johannesson H."/>
        </authorList>
    </citation>
    <scope>NUCLEOTIDE SEQUENCE</scope>
    <source>
        <strain evidence="1">CBS 958.72</strain>
    </source>
</reference>
<comment type="caution">
    <text evidence="1">The sequence shown here is derived from an EMBL/GenBank/DDBJ whole genome shotgun (WGS) entry which is preliminary data.</text>
</comment>
<sequence length="208" mass="23765">MTTWLVEQEQGLLGKVWYDVAPNVCRSVFWSRSRSYPEAAPSARWYTNISTPSQLFRCTYHSISGRLSGCSVKLELMRPRLMNLNICYALRGLGADDSESDESDSRLSEGEGDEFIQQFSDQEEEPMPGYRVRLTYEYARSEEPQDIFLRAFFQAMSLLIDSEDDADLENNEEDLCSALSQFADYLVDDFFLPLRAIRQDAATLAANT</sequence>
<name>A0AAE0JYB7_9PEZI</name>
<evidence type="ECO:0000313" key="2">
    <source>
        <dbReference type="Proteomes" id="UP001287356"/>
    </source>
</evidence>
<dbReference type="Proteomes" id="UP001287356">
    <property type="component" value="Unassembled WGS sequence"/>
</dbReference>
<proteinExistence type="predicted"/>